<evidence type="ECO:0000313" key="3">
    <source>
        <dbReference type="Proteomes" id="UP001165190"/>
    </source>
</evidence>
<name>A0A9W7LIZ6_HIBTR</name>
<keyword evidence="3" id="KW-1185">Reference proteome</keyword>
<accession>A0A9W7LIZ6</accession>
<dbReference type="CDD" id="cd14686">
    <property type="entry name" value="bZIP"/>
    <property type="match status" value="1"/>
</dbReference>
<evidence type="ECO:0000313" key="2">
    <source>
        <dbReference type="EMBL" id="GMI66017.1"/>
    </source>
</evidence>
<organism evidence="2 3">
    <name type="scientific">Hibiscus trionum</name>
    <name type="common">Flower of an hour</name>
    <dbReference type="NCBI Taxonomy" id="183268"/>
    <lineage>
        <taxon>Eukaryota</taxon>
        <taxon>Viridiplantae</taxon>
        <taxon>Streptophyta</taxon>
        <taxon>Embryophyta</taxon>
        <taxon>Tracheophyta</taxon>
        <taxon>Spermatophyta</taxon>
        <taxon>Magnoliopsida</taxon>
        <taxon>eudicotyledons</taxon>
        <taxon>Gunneridae</taxon>
        <taxon>Pentapetalae</taxon>
        <taxon>rosids</taxon>
        <taxon>malvids</taxon>
        <taxon>Malvales</taxon>
        <taxon>Malvaceae</taxon>
        <taxon>Malvoideae</taxon>
        <taxon>Hibiscus</taxon>
    </lineage>
</organism>
<gene>
    <name evidence="2" type="ORF">HRI_000271100</name>
</gene>
<dbReference type="OrthoDB" id="953454at2759"/>
<feature type="region of interest" description="Disordered" evidence="1">
    <location>
        <begin position="1"/>
        <end position="51"/>
    </location>
</feature>
<reference evidence="2" key="1">
    <citation type="submission" date="2023-05" db="EMBL/GenBank/DDBJ databases">
        <title>Genome and transcriptome analyses reveal genes involved in the formation of fine ridges on petal epidermal cells in Hibiscus trionum.</title>
        <authorList>
            <person name="Koshimizu S."/>
            <person name="Masuda S."/>
            <person name="Ishii T."/>
            <person name="Shirasu K."/>
            <person name="Hoshino A."/>
            <person name="Arita M."/>
        </authorList>
    </citation>
    <scope>NUCLEOTIDE SEQUENCE</scope>
    <source>
        <strain evidence="2">Hamamatsu line</strain>
    </source>
</reference>
<sequence length="278" mass="30627">MKKPQLAGTEAEGQDKQKGAKSGKTQAQKDAHNKSCQRSRQKMKRRREDLEEVETKYYEMAPKFKKIQTENREMKLELEASKSIIRKMENDMQQLRTTLEAQIRNEARMRQNPIEWKGQNFTSSDELEGWILSQANVHDGQAPVLNDVDKFVGLGATGTGNFPLYTADFYQQMVFGQDYTNTASAANHAGSSSAAGVWINSAAGSLDANYDLSEFGVTNQHDNFFNNDLAAGVPTHSAAAPSLGPNSELPIAHNATNNHGNADDLFTLGPAAGFLWSP</sequence>
<protein>
    <recommendedName>
        <fullName evidence="4">BZIP domain-containing protein</fullName>
    </recommendedName>
</protein>
<dbReference type="EMBL" id="BSYR01000004">
    <property type="protein sequence ID" value="GMI66017.1"/>
    <property type="molecule type" value="Genomic_DNA"/>
</dbReference>
<evidence type="ECO:0000256" key="1">
    <source>
        <dbReference type="SAM" id="MobiDB-lite"/>
    </source>
</evidence>
<proteinExistence type="predicted"/>
<dbReference type="AlphaFoldDB" id="A0A9W7LIZ6"/>
<comment type="caution">
    <text evidence="2">The sequence shown here is derived from an EMBL/GenBank/DDBJ whole genome shotgun (WGS) entry which is preliminary data.</text>
</comment>
<evidence type="ECO:0008006" key="4">
    <source>
        <dbReference type="Google" id="ProtNLM"/>
    </source>
</evidence>
<dbReference type="Proteomes" id="UP001165190">
    <property type="component" value="Unassembled WGS sequence"/>
</dbReference>
<feature type="compositionally biased region" description="Basic residues" evidence="1">
    <location>
        <begin position="35"/>
        <end position="45"/>
    </location>
</feature>